<evidence type="ECO:0000259" key="13">
    <source>
        <dbReference type="Pfam" id="PF03801"/>
    </source>
</evidence>
<dbReference type="GO" id="GO:0051301">
    <property type="term" value="P:cell division"/>
    <property type="evidence" value="ECO:0007669"/>
    <property type="project" value="UniProtKB-UniRule"/>
</dbReference>
<protein>
    <recommendedName>
        <fullName evidence="10">Kinetochore protein NDC80</fullName>
    </recommendedName>
</protein>
<evidence type="ECO:0000256" key="10">
    <source>
        <dbReference type="RuleBase" id="RU368072"/>
    </source>
</evidence>
<name>A0A8X7BPB1_9ARAC</name>
<evidence type="ECO:0000256" key="5">
    <source>
        <dbReference type="ARBA" id="ARBA00022838"/>
    </source>
</evidence>
<evidence type="ECO:0000256" key="11">
    <source>
        <dbReference type="SAM" id="Coils"/>
    </source>
</evidence>
<dbReference type="GO" id="GO:0031262">
    <property type="term" value="C:Ndc80 complex"/>
    <property type="evidence" value="ECO:0007669"/>
    <property type="project" value="UniProtKB-UniRule"/>
</dbReference>
<keyword evidence="4 10" id="KW-0498">Mitosis</keyword>
<dbReference type="PANTHER" id="PTHR10643">
    <property type="entry name" value="KINETOCHORE PROTEIN NDC80"/>
    <property type="match status" value="1"/>
</dbReference>
<dbReference type="GO" id="GO:0051315">
    <property type="term" value="P:attachment of mitotic spindle microtubules to kinetochore"/>
    <property type="evidence" value="ECO:0007669"/>
    <property type="project" value="UniProtKB-UniRule"/>
</dbReference>
<keyword evidence="7 10" id="KW-0539">Nucleus</keyword>
<keyword evidence="8 10" id="KW-0131">Cell cycle</keyword>
<organism evidence="14 15">
    <name type="scientific">Trichonephila inaurata madagascariensis</name>
    <dbReference type="NCBI Taxonomy" id="2747483"/>
    <lineage>
        <taxon>Eukaryota</taxon>
        <taxon>Metazoa</taxon>
        <taxon>Ecdysozoa</taxon>
        <taxon>Arthropoda</taxon>
        <taxon>Chelicerata</taxon>
        <taxon>Arachnida</taxon>
        <taxon>Araneae</taxon>
        <taxon>Araneomorphae</taxon>
        <taxon>Entelegynae</taxon>
        <taxon>Araneoidea</taxon>
        <taxon>Nephilidae</taxon>
        <taxon>Trichonephila</taxon>
        <taxon>Trichonephila inaurata</taxon>
    </lineage>
</organism>
<comment type="caution">
    <text evidence="14">The sequence shown here is derived from an EMBL/GenBank/DDBJ whole genome shotgun (WGS) entry which is preliminary data.</text>
</comment>
<keyword evidence="15" id="KW-1185">Reference proteome</keyword>
<dbReference type="Proteomes" id="UP000886998">
    <property type="component" value="Unassembled WGS sequence"/>
</dbReference>
<feature type="coiled-coil region" evidence="11">
    <location>
        <begin position="509"/>
        <end position="578"/>
    </location>
</feature>
<evidence type="ECO:0000256" key="2">
    <source>
        <dbReference type="ARBA" id="ARBA00022454"/>
    </source>
</evidence>
<evidence type="ECO:0000256" key="1">
    <source>
        <dbReference type="ARBA" id="ARBA00007050"/>
    </source>
</evidence>
<feature type="domain" description="Kinetochore protein Ndc80 CH" evidence="13">
    <location>
        <begin position="62"/>
        <end position="197"/>
    </location>
</feature>
<accession>A0A8X7BPB1</accession>
<comment type="similarity">
    <text evidence="1 10">Belongs to the NDC80/HEC1 family.</text>
</comment>
<evidence type="ECO:0000313" key="15">
    <source>
        <dbReference type="Proteomes" id="UP000886998"/>
    </source>
</evidence>
<feature type="region of interest" description="Disordered" evidence="12">
    <location>
        <begin position="1"/>
        <end position="66"/>
    </location>
</feature>
<feature type="compositionally biased region" description="Basic and acidic residues" evidence="12">
    <location>
        <begin position="1"/>
        <end position="13"/>
    </location>
</feature>
<comment type="function">
    <text evidence="10">Acts as a component of the essential kinetochore-associated NDC80 complex, which is required for chromosome segregation and spindle checkpoint activity.</text>
</comment>
<dbReference type="GO" id="GO:0005634">
    <property type="term" value="C:nucleus"/>
    <property type="evidence" value="ECO:0007669"/>
    <property type="project" value="UniProtKB-SubCell"/>
</dbReference>
<sequence>MSLRFECKSESKTRIPTSRNTFGRNSLQNENPSFKCRRSSSIDARARGSGGVPFKPRSMSEERKSLYHSSSRRSSLTFNECKTVKDQRPLADKAYQKKKISELVEYLNETNFMYQITASKLQQPSKKDFEMIFQHLAQFFEPDYVVKRIEEEAPRILKSLCYQFIPPKSSFMYIARTNWPTLLGCLLFLMDMSKFAELIDPKLFFNTAEVENPEEHAILLNYIFTSYISREDNEEEEINFFTELIKSRKPYDIANLQEKNTELNLVLEQVQKEMEEINELKASSEEYDVIAKHYENYFSQMRDHQKKKEIACENLSKELAEKEAELQNLRDILAQKQASFDAQGFDGKKQMSYYENQKIELSEKLQVKKSAFKKLQNECWDVEMQYAQDLDKGTSICETFNEVYSDVHELTNNILDTLQNVNPVAKNLCSDLTFNFPECRMQLGQKSILQQSNTRKSTLEEIKKKIDSTDLFLNCLATKENEKLQELTIKKSDLSVKIKVMSSQKVKKEHDLNAEEKQALEEVKALEIECDELLRELEKVRALTLVTENKNKVLLEEYKELQEKKRKMLRTLNGYLHEQKKLFIHHSKVLEDTKRETEEAGEEIYAVITEKVKQIDT</sequence>
<gene>
    <name evidence="14" type="primary">NDC80</name>
    <name evidence="14" type="ORF">TNIN_375281</name>
</gene>
<feature type="coiled-coil region" evidence="11">
    <location>
        <begin position="253"/>
        <end position="378"/>
    </location>
</feature>
<evidence type="ECO:0000256" key="3">
    <source>
        <dbReference type="ARBA" id="ARBA00022618"/>
    </source>
</evidence>
<keyword evidence="5 10" id="KW-0995">Kinetochore</keyword>
<keyword evidence="2 10" id="KW-0158">Chromosome</keyword>
<dbReference type="Gene3D" id="1.10.418.30">
    <property type="entry name" value="Ncd80 complex, Ncd80 subunit"/>
    <property type="match status" value="1"/>
</dbReference>
<keyword evidence="9 10" id="KW-0137">Centromere</keyword>
<keyword evidence="6 11" id="KW-0175">Coiled coil</keyword>
<comment type="subunit">
    <text evidence="10">Component of the NDC80 complex.</text>
</comment>
<dbReference type="EMBL" id="BMAV01001451">
    <property type="protein sequence ID" value="GFY39586.1"/>
    <property type="molecule type" value="Genomic_DNA"/>
</dbReference>
<evidence type="ECO:0000256" key="7">
    <source>
        <dbReference type="ARBA" id="ARBA00023242"/>
    </source>
</evidence>
<evidence type="ECO:0000313" key="14">
    <source>
        <dbReference type="EMBL" id="GFY39586.1"/>
    </source>
</evidence>
<dbReference type="InterPro" id="IPR055260">
    <property type="entry name" value="Ndc80_CH"/>
</dbReference>
<keyword evidence="3 10" id="KW-0132">Cell division</keyword>
<evidence type="ECO:0000256" key="8">
    <source>
        <dbReference type="ARBA" id="ARBA00023306"/>
    </source>
</evidence>
<dbReference type="AlphaFoldDB" id="A0A8X7BPB1"/>
<dbReference type="PANTHER" id="PTHR10643:SF2">
    <property type="entry name" value="KINETOCHORE PROTEIN NDC80 HOMOLOG"/>
    <property type="match status" value="1"/>
</dbReference>
<evidence type="ECO:0000256" key="9">
    <source>
        <dbReference type="ARBA" id="ARBA00023328"/>
    </source>
</evidence>
<dbReference type="InterPro" id="IPR038273">
    <property type="entry name" value="Ndc80_sf"/>
</dbReference>
<dbReference type="OrthoDB" id="6435682at2759"/>
<dbReference type="InterPro" id="IPR005550">
    <property type="entry name" value="Kinetochore_Ndc80"/>
</dbReference>
<comment type="subcellular location">
    <subcellularLocation>
        <location evidence="10">Chromosome</location>
        <location evidence="10">Centromere</location>
        <location evidence="10">Kinetochore</location>
    </subcellularLocation>
    <subcellularLocation>
        <location evidence="10">Nucleus</location>
    </subcellularLocation>
</comment>
<evidence type="ECO:0000256" key="6">
    <source>
        <dbReference type="ARBA" id="ARBA00023054"/>
    </source>
</evidence>
<dbReference type="Pfam" id="PF03801">
    <property type="entry name" value="Ndc80_HEC"/>
    <property type="match status" value="1"/>
</dbReference>
<evidence type="ECO:0000256" key="4">
    <source>
        <dbReference type="ARBA" id="ARBA00022776"/>
    </source>
</evidence>
<reference evidence="14" key="1">
    <citation type="submission" date="2020-08" db="EMBL/GenBank/DDBJ databases">
        <title>Multicomponent nature underlies the extraordinary mechanical properties of spider dragline silk.</title>
        <authorList>
            <person name="Kono N."/>
            <person name="Nakamura H."/>
            <person name="Mori M."/>
            <person name="Yoshida Y."/>
            <person name="Ohtoshi R."/>
            <person name="Malay A.D."/>
            <person name="Moran D.A.P."/>
            <person name="Tomita M."/>
            <person name="Numata K."/>
            <person name="Arakawa K."/>
        </authorList>
    </citation>
    <scope>NUCLEOTIDE SEQUENCE</scope>
</reference>
<proteinExistence type="inferred from homology"/>
<evidence type="ECO:0000256" key="12">
    <source>
        <dbReference type="SAM" id="MobiDB-lite"/>
    </source>
</evidence>
<feature type="compositionally biased region" description="Polar residues" evidence="12">
    <location>
        <begin position="14"/>
        <end position="32"/>
    </location>
</feature>